<dbReference type="Proteomes" id="UP000651482">
    <property type="component" value="Unassembled WGS sequence"/>
</dbReference>
<evidence type="ECO:0000256" key="2">
    <source>
        <dbReference type="PIRSR" id="PIRSR026583-50"/>
    </source>
</evidence>
<comment type="subcellular location">
    <subcellularLocation>
        <location evidence="1">Cell membrane</location>
    </subcellularLocation>
</comment>
<comment type="caution">
    <text evidence="5">The sequence shown here is derived from an EMBL/GenBank/DDBJ whole genome shotgun (WGS) entry which is preliminary data.</text>
</comment>
<gene>
    <name evidence="5" type="ORF">IAG03_11565</name>
</gene>
<dbReference type="Gene3D" id="3.10.310.30">
    <property type="match status" value="1"/>
</dbReference>
<feature type="transmembrane region" description="Helical" evidence="3">
    <location>
        <begin position="37"/>
        <end position="56"/>
    </location>
</feature>
<comment type="cofactor">
    <cofactor evidence="2">
        <name>Mn(2+)</name>
        <dbReference type="ChEBI" id="CHEBI:29035"/>
    </cofactor>
    <text evidence="2">For phosphodiesterase activity, probably binds 2 Mn(2+) per subunit.</text>
</comment>
<feature type="binding site" evidence="2">
    <location>
        <position position="345"/>
    </location>
    <ligand>
        <name>Mn(2+)</name>
        <dbReference type="ChEBI" id="CHEBI:29035"/>
        <label>1</label>
    </ligand>
</feature>
<keyword evidence="6" id="KW-1185">Reference proteome</keyword>
<comment type="function">
    <text evidence="1">Has phosphodiesterase (PDE) activity against cyclic-di-AMP (c-di-AMP).</text>
</comment>
<keyword evidence="1 3" id="KW-0472">Membrane</keyword>
<dbReference type="EC" id="3.1.4.-" evidence="1"/>
<keyword evidence="1" id="KW-1003">Cell membrane</keyword>
<dbReference type="GO" id="GO:0016787">
    <property type="term" value="F:hydrolase activity"/>
    <property type="evidence" value="ECO:0007669"/>
    <property type="project" value="UniProtKB-UniRule"/>
</dbReference>
<feature type="binding site" evidence="2">
    <location>
        <position position="497"/>
    </location>
    <ligand>
        <name>Mn(2+)</name>
        <dbReference type="ChEBI" id="CHEBI:29035"/>
        <label>2</label>
    </ligand>
</feature>
<feature type="binding site" evidence="2">
    <location>
        <position position="351"/>
    </location>
    <ligand>
        <name>Mn(2+)</name>
        <dbReference type="ChEBI" id="CHEBI:29035"/>
        <label>2</label>
    </ligand>
</feature>
<evidence type="ECO:0000313" key="6">
    <source>
        <dbReference type="Proteomes" id="UP000651482"/>
    </source>
</evidence>
<dbReference type="InterPro" id="IPR000160">
    <property type="entry name" value="GGDEF_dom"/>
</dbReference>
<dbReference type="GO" id="GO:0046872">
    <property type="term" value="F:metal ion binding"/>
    <property type="evidence" value="ECO:0007669"/>
    <property type="project" value="UniProtKB-KW"/>
</dbReference>
<dbReference type="FunFam" id="3.90.1640.10:FF:000002">
    <property type="entry name" value="Cyclic-di-AMP phosphodiesterase"/>
    <property type="match status" value="1"/>
</dbReference>
<proteinExistence type="inferred from homology"/>
<keyword evidence="2" id="KW-0464">Manganese</keyword>
<keyword evidence="1" id="KW-0378">Hydrolase</keyword>
<dbReference type="InterPro" id="IPR014528">
    <property type="entry name" value="GdpP/PdeA"/>
</dbReference>
<dbReference type="PIRSF" id="PIRSF026583">
    <property type="entry name" value="YybT"/>
    <property type="match status" value="1"/>
</dbReference>
<organism evidence="5 6">
    <name type="scientific">Yeguia hominis</name>
    <dbReference type="NCBI Taxonomy" id="2763662"/>
    <lineage>
        <taxon>Bacteria</taxon>
        <taxon>Bacillati</taxon>
        <taxon>Bacillota</taxon>
        <taxon>Clostridia</taxon>
        <taxon>Eubacteriales</taxon>
        <taxon>Yeguiaceae</taxon>
        <taxon>Yeguia</taxon>
    </lineage>
</organism>
<keyword evidence="3" id="KW-0812">Transmembrane</keyword>
<feature type="binding site" evidence="2">
    <location>
        <position position="419"/>
    </location>
    <ligand>
        <name>Mn(2+)</name>
        <dbReference type="ChEBI" id="CHEBI:29035"/>
        <label>1</label>
    </ligand>
</feature>
<dbReference type="AlphaFoldDB" id="A0A926DA17"/>
<dbReference type="PROSITE" id="PS50887">
    <property type="entry name" value="GGDEF"/>
    <property type="match status" value="1"/>
</dbReference>
<dbReference type="RefSeq" id="WP_249320193.1">
    <property type="nucleotide sequence ID" value="NZ_JACRSN010000019.1"/>
</dbReference>
<dbReference type="Gene3D" id="3.90.1640.10">
    <property type="entry name" value="inorganic pyrophosphatase (n-terminal core)"/>
    <property type="match status" value="1"/>
</dbReference>
<evidence type="ECO:0000256" key="1">
    <source>
        <dbReference type="PIRNR" id="PIRNR026583"/>
    </source>
</evidence>
<dbReference type="PANTHER" id="PTHR47618:SF2">
    <property type="entry name" value="CYCLIC-DI-AMP PHOSPHODIESTERASE GDPP"/>
    <property type="match status" value="1"/>
</dbReference>
<dbReference type="GO" id="GO:0003676">
    <property type="term" value="F:nucleic acid binding"/>
    <property type="evidence" value="ECO:0007669"/>
    <property type="project" value="UniProtKB-UniRule"/>
</dbReference>
<feature type="binding site" evidence="2">
    <location>
        <position position="419"/>
    </location>
    <ligand>
        <name>Mn(2+)</name>
        <dbReference type="ChEBI" id="CHEBI:29035"/>
        <label>2</label>
    </ligand>
</feature>
<reference evidence="5" key="1">
    <citation type="submission" date="2020-08" db="EMBL/GenBank/DDBJ databases">
        <title>Genome public.</title>
        <authorList>
            <person name="Liu C."/>
            <person name="Sun Q."/>
        </authorList>
    </citation>
    <scope>NUCLEOTIDE SEQUENCE</scope>
    <source>
        <strain evidence="5">NSJ-40</strain>
    </source>
</reference>
<dbReference type="PANTHER" id="PTHR47618">
    <property type="entry name" value="BIFUNCTIONAL OLIGORIBONUCLEASE AND PAP PHOSPHATASE NRNA"/>
    <property type="match status" value="1"/>
</dbReference>
<comment type="similarity">
    <text evidence="1">Belongs to the GdpP/PdeA phosphodiesterase family.</text>
</comment>
<feature type="domain" description="GGDEF" evidence="4">
    <location>
        <begin position="173"/>
        <end position="301"/>
    </location>
</feature>
<comment type="catalytic activity">
    <reaction evidence="1">
        <text>3',3'-c-di-AMP + H2O = 5'-O-phosphonoadenylyl-(3'-&gt;5')-adenosine + H(+)</text>
        <dbReference type="Rhea" id="RHEA:54420"/>
        <dbReference type="ChEBI" id="CHEBI:15377"/>
        <dbReference type="ChEBI" id="CHEBI:15378"/>
        <dbReference type="ChEBI" id="CHEBI:71500"/>
        <dbReference type="ChEBI" id="CHEBI:138171"/>
    </reaction>
</comment>
<dbReference type="InterPro" id="IPR001667">
    <property type="entry name" value="DDH_dom"/>
</dbReference>
<dbReference type="EMBL" id="JACRSN010000019">
    <property type="protein sequence ID" value="MBC8534608.1"/>
    <property type="molecule type" value="Genomic_DNA"/>
</dbReference>
<evidence type="ECO:0000259" key="4">
    <source>
        <dbReference type="PROSITE" id="PS50887"/>
    </source>
</evidence>
<protein>
    <recommendedName>
        <fullName evidence="1">Cyclic-di-AMP phosphodiesterase</fullName>
        <ecNumber evidence="1">3.1.4.-</ecNumber>
    </recommendedName>
</protein>
<evidence type="ECO:0000256" key="3">
    <source>
        <dbReference type="SAM" id="Phobius"/>
    </source>
</evidence>
<sequence>MRKRVWVASPAYYLFSVVMLGMAALSWPNRILCVSELAAAVLSAVVIAILTVRMKARTSAVIRSAKQVFTAKEYDAFDSFALPVAIVGEAGDILWYNNAFYKSICLKKDCVGDSISKFLYPRTLKQAISESGVGITIGSRQFTLYGCRTSGGSLLYFVDDTYYKRISREYGEKRPAVVLISFDNRDELSMGTSSMDDAKIASALEAVLVIWARDMGGFIRRLGDNRYVMMTDEIHIAHEKEKRFDILDRVREIKNEQNYSATISVGIGRGATTLEESERWARQALDMALGRGGDQVAIKQKGDSYEFFGGVSKGVEKRDKVRTRVIAATLSDTIAACDTVLIMGHNHSDLDSLGAAIGMWAAVTRGLQKRAYVVINKAQSLAKPMLEIMEQAYAEETIFLSPDDAFDLVTKKTMVIVVDTHSPTFVEVPELLDIAGNIVVIDHHRMMVKHIKNAVVFYHEPYASSASEMVAELVQYIGSSVLTRTEANLLLAGIMLDTKGFVLKTGVRTFEAAAYLRRRGADTVQVKRMFADSFETYLAKTQIISQAEISEGCAVACTEESIPDIRIVAAQAADELLNIQGVTVSFVIFSENGGANISARSMGDVNVQVILERLGGGGHHSMAGAQLKGVTVEQAKAQLLAAIREQQG</sequence>
<accession>A0A926DA17</accession>
<feature type="binding site" evidence="2">
    <location>
        <position position="443"/>
    </location>
    <ligand>
        <name>Mn(2+)</name>
        <dbReference type="ChEBI" id="CHEBI:29035"/>
        <label>2</label>
    </ligand>
</feature>
<evidence type="ECO:0000313" key="5">
    <source>
        <dbReference type="EMBL" id="MBC8534608.1"/>
    </source>
</evidence>
<feature type="binding site" evidence="2">
    <location>
        <position position="349"/>
    </location>
    <ligand>
        <name>Mn(2+)</name>
        <dbReference type="ChEBI" id="CHEBI:29035"/>
        <label>1</label>
    </ligand>
</feature>
<keyword evidence="2" id="KW-0479">Metal-binding</keyword>
<dbReference type="GO" id="GO:0005886">
    <property type="term" value="C:plasma membrane"/>
    <property type="evidence" value="ECO:0007669"/>
    <property type="project" value="UniProtKB-SubCell"/>
</dbReference>
<dbReference type="InterPro" id="IPR038763">
    <property type="entry name" value="DHH_sf"/>
</dbReference>
<keyword evidence="3" id="KW-1133">Transmembrane helix</keyword>
<dbReference type="Pfam" id="PF02272">
    <property type="entry name" value="DHHA1"/>
    <property type="match status" value="1"/>
</dbReference>
<dbReference type="Pfam" id="PF24898">
    <property type="entry name" value="GGDEF_GdpP"/>
    <property type="match status" value="1"/>
</dbReference>
<dbReference type="InterPro" id="IPR051319">
    <property type="entry name" value="Oligoribo/pAp-PDE_c-di-AMP_PDE"/>
</dbReference>
<dbReference type="Pfam" id="PF01368">
    <property type="entry name" value="DHH"/>
    <property type="match status" value="1"/>
</dbReference>
<dbReference type="SUPFAM" id="SSF64182">
    <property type="entry name" value="DHH phosphoesterases"/>
    <property type="match status" value="1"/>
</dbReference>
<dbReference type="InterPro" id="IPR003156">
    <property type="entry name" value="DHHA1_dom"/>
</dbReference>
<feature type="transmembrane region" description="Helical" evidence="3">
    <location>
        <begin position="12"/>
        <end position="31"/>
    </location>
</feature>
<name>A0A926DA17_9FIRM</name>
<dbReference type="Gene3D" id="3.30.450.20">
    <property type="entry name" value="PAS domain"/>
    <property type="match status" value="1"/>
</dbReference>